<gene>
    <name evidence="7" type="primary">LAPTM5</name>
</gene>
<keyword evidence="5" id="KW-1133">Transmembrane helix</keyword>
<dbReference type="OMA" id="KVYMLQV"/>
<dbReference type="PANTHER" id="PTHR12479:SF2">
    <property type="entry name" value="LYSOSOMAL-ASSOCIATED TRANSMEMBRANE PROTEIN 5"/>
    <property type="match status" value="1"/>
</dbReference>
<sequence>MSGTRSLCCRVNTATHVSAIFYLACNLLMGVDLIFGIIQGKEPFIISYTEQKPAHGRHVFDIGTNLITLALMSVSSVLVLISHCKGPLCIVPFGMFMCLDVALSLLSLFDAPWGLPGTPTYRNALRIAANLKGGVKLEGEELNRVTMIFGVLFVLYILLKVYMFQVAVRSFYALKQDWGDSVYRTDRNTVRVKLPSYDDALKMKAEAMPPAYQES</sequence>
<comment type="subcellular location">
    <subcellularLocation>
        <location evidence="1">Endomembrane system</location>
        <topology evidence="1">Multi-pass membrane protein</topology>
    </subcellularLocation>
</comment>
<dbReference type="Ensembl" id="ENSEEET00000038675.2">
    <property type="protein sequence ID" value="ENSEEEP00000038232.1"/>
    <property type="gene ID" value="ENSEEEG00000018179.2"/>
</dbReference>
<dbReference type="InterPro" id="IPR051115">
    <property type="entry name" value="LAPTM_transporter"/>
</dbReference>
<keyword evidence="6" id="KW-0472">Membrane</keyword>
<dbReference type="PANTHER" id="PTHR12479">
    <property type="entry name" value="LYSOSOMAL-ASSOCIATED TRANSMEMBRANE PROTEIN"/>
    <property type="match status" value="1"/>
</dbReference>
<evidence type="ECO:0000256" key="2">
    <source>
        <dbReference type="ARBA" id="ARBA00010076"/>
    </source>
</evidence>
<dbReference type="GO" id="GO:0012505">
    <property type="term" value="C:endomembrane system"/>
    <property type="evidence" value="ECO:0007669"/>
    <property type="project" value="UniProtKB-SubCell"/>
</dbReference>
<name>A0A4W4GP05_ELEEL</name>
<evidence type="ECO:0000256" key="1">
    <source>
        <dbReference type="ARBA" id="ARBA00004127"/>
    </source>
</evidence>
<dbReference type="STRING" id="8005.ENSEEEP00000038232"/>
<organism evidence="7 8">
    <name type="scientific">Electrophorus electricus</name>
    <name type="common">Electric eel</name>
    <name type="synonym">Gymnotus electricus</name>
    <dbReference type="NCBI Taxonomy" id="8005"/>
    <lineage>
        <taxon>Eukaryota</taxon>
        <taxon>Metazoa</taxon>
        <taxon>Chordata</taxon>
        <taxon>Craniata</taxon>
        <taxon>Vertebrata</taxon>
        <taxon>Euteleostomi</taxon>
        <taxon>Actinopterygii</taxon>
        <taxon>Neopterygii</taxon>
        <taxon>Teleostei</taxon>
        <taxon>Ostariophysi</taxon>
        <taxon>Gymnotiformes</taxon>
        <taxon>Gymnotoidei</taxon>
        <taxon>Gymnotidae</taxon>
        <taxon>Electrophorus</taxon>
    </lineage>
</organism>
<evidence type="ECO:0000313" key="7">
    <source>
        <dbReference type="Ensembl" id="ENSEEEP00000038232.1"/>
    </source>
</evidence>
<evidence type="ECO:0008006" key="9">
    <source>
        <dbReference type="Google" id="ProtNLM"/>
    </source>
</evidence>
<dbReference type="Proteomes" id="UP000314983">
    <property type="component" value="Chromosome 8"/>
</dbReference>
<reference evidence="8" key="2">
    <citation type="journal article" date="2017" name="Sci. Adv.">
        <title>A tail of two voltages: Proteomic comparison of the three electric organs of the electric eel.</title>
        <authorList>
            <person name="Traeger L.L."/>
            <person name="Sabat G."/>
            <person name="Barrett-Wilt G.A."/>
            <person name="Wells G.B."/>
            <person name="Sussman M.R."/>
        </authorList>
    </citation>
    <scope>NUCLEOTIDE SEQUENCE [LARGE SCALE GENOMIC DNA]</scope>
</reference>
<evidence type="ECO:0000256" key="6">
    <source>
        <dbReference type="ARBA" id="ARBA00023136"/>
    </source>
</evidence>
<keyword evidence="4" id="KW-0812">Transmembrane</keyword>
<dbReference type="Pfam" id="PF03821">
    <property type="entry name" value="Mtp"/>
    <property type="match status" value="1"/>
</dbReference>
<dbReference type="AlphaFoldDB" id="A0A4W4GP05"/>
<keyword evidence="8" id="KW-1185">Reference proteome</keyword>
<reference evidence="7" key="5">
    <citation type="submission" date="2025-09" db="UniProtKB">
        <authorList>
            <consortium name="Ensembl"/>
        </authorList>
    </citation>
    <scope>IDENTIFICATION</scope>
</reference>
<reference evidence="8" key="1">
    <citation type="journal article" date="2014" name="Science">
        <title>Nonhuman genetics. Genomic basis for the convergent evolution of electric organs.</title>
        <authorList>
            <person name="Gallant J.R."/>
            <person name="Traeger L.L."/>
            <person name="Volkening J.D."/>
            <person name="Moffett H."/>
            <person name="Chen P.H."/>
            <person name="Novina C.D."/>
            <person name="Phillips G.N.Jr."/>
            <person name="Anand R."/>
            <person name="Wells G.B."/>
            <person name="Pinch M."/>
            <person name="Guth R."/>
            <person name="Unguez G.A."/>
            <person name="Albert J.S."/>
            <person name="Zakon H.H."/>
            <person name="Samanta M.P."/>
            <person name="Sussman M.R."/>
        </authorList>
    </citation>
    <scope>NUCLEOTIDE SEQUENCE [LARGE SCALE GENOMIC DNA]</scope>
</reference>
<evidence type="ECO:0000256" key="3">
    <source>
        <dbReference type="ARBA" id="ARBA00022448"/>
    </source>
</evidence>
<reference evidence="7" key="4">
    <citation type="submission" date="2025-08" db="UniProtKB">
        <authorList>
            <consortium name="Ensembl"/>
        </authorList>
    </citation>
    <scope>IDENTIFICATION</scope>
</reference>
<dbReference type="InterPro" id="IPR004687">
    <property type="entry name" value="LAPTM4/5"/>
</dbReference>
<keyword evidence="3" id="KW-0813">Transport</keyword>
<evidence type="ECO:0000256" key="5">
    <source>
        <dbReference type="ARBA" id="ARBA00022989"/>
    </source>
</evidence>
<dbReference type="OrthoDB" id="8733516at2759"/>
<evidence type="ECO:0000256" key="4">
    <source>
        <dbReference type="ARBA" id="ARBA00022692"/>
    </source>
</evidence>
<comment type="similarity">
    <text evidence="2">Belongs to the LAPTM4/LAPTM5 transporter family.</text>
</comment>
<evidence type="ECO:0000313" key="8">
    <source>
        <dbReference type="Proteomes" id="UP000314983"/>
    </source>
</evidence>
<accession>A0A4W4GP05</accession>
<dbReference type="GO" id="GO:0005765">
    <property type="term" value="C:lysosomal membrane"/>
    <property type="evidence" value="ECO:0007669"/>
    <property type="project" value="TreeGrafter"/>
</dbReference>
<reference evidence="7" key="3">
    <citation type="submission" date="2020-05" db="EMBL/GenBank/DDBJ databases">
        <title>Electrophorus electricus (electric eel) genome, fEleEle1, primary haplotype.</title>
        <authorList>
            <person name="Myers G."/>
            <person name="Meyer A."/>
            <person name="Fedrigo O."/>
            <person name="Formenti G."/>
            <person name="Rhie A."/>
            <person name="Tracey A."/>
            <person name="Sims Y."/>
            <person name="Jarvis E.D."/>
        </authorList>
    </citation>
    <scope>NUCLEOTIDE SEQUENCE [LARGE SCALE GENOMIC DNA]</scope>
</reference>
<proteinExistence type="inferred from homology"/>
<protein>
    <recommendedName>
        <fullName evidence="9">Lysosomal-associated transmembrane protein 4A</fullName>
    </recommendedName>
</protein>
<dbReference type="GeneTree" id="ENSGT00940000175786"/>